<gene>
    <name evidence="2" type="ORF">ElyMa_000554600</name>
</gene>
<name>A0AAV4G3W9_9GAST</name>
<dbReference type="Proteomes" id="UP000762676">
    <property type="component" value="Unassembled WGS sequence"/>
</dbReference>
<evidence type="ECO:0000313" key="2">
    <source>
        <dbReference type="EMBL" id="GFR79371.1"/>
    </source>
</evidence>
<sequence length="66" mass="7161">MNSASYKMAPTASTATGNNHSSGERNDGFAPMPMTENLRLQYHHPRVHIGGVTTETETDRDSLASL</sequence>
<dbReference type="EMBL" id="BMAT01001087">
    <property type="protein sequence ID" value="GFR79371.1"/>
    <property type="molecule type" value="Genomic_DNA"/>
</dbReference>
<reference evidence="2 3" key="1">
    <citation type="journal article" date="2021" name="Elife">
        <title>Chloroplast acquisition without the gene transfer in kleptoplastic sea slugs, Plakobranchus ocellatus.</title>
        <authorList>
            <person name="Maeda T."/>
            <person name="Takahashi S."/>
            <person name="Yoshida T."/>
            <person name="Shimamura S."/>
            <person name="Takaki Y."/>
            <person name="Nagai Y."/>
            <person name="Toyoda A."/>
            <person name="Suzuki Y."/>
            <person name="Arimoto A."/>
            <person name="Ishii H."/>
            <person name="Satoh N."/>
            <person name="Nishiyama T."/>
            <person name="Hasebe M."/>
            <person name="Maruyama T."/>
            <person name="Minagawa J."/>
            <person name="Obokata J."/>
            <person name="Shigenobu S."/>
        </authorList>
    </citation>
    <scope>NUCLEOTIDE SEQUENCE [LARGE SCALE GENOMIC DNA]</scope>
</reference>
<comment type="caution">
    <text evidence="2">The sequence shown here is derived from an EMBL/GenBank/DDBJ whole genome shotgun (WGS) entry which is preliminary data.</text>
</comment>
<feature type="compositionally biased region" description="Basic and acidic residues" evidence="1">
    <location>
        <begin position="57"/>
        <end position="66"/>
    </location>
</feature>
<proteinExistence type="predicted"/>
<dbReference type="AlphaFoldDB" id="A0AAV4G3W9"/>
<feature type="compositionally biased region" description="Polar residues" evidence="1">
    <location>
        <begin position="1"/>
        <end position="21"/>
    </location>
</feature>
<organism evidence="2 3">
    <name type="scientific">Elysia marginata</name>
    <dbReference type="NCBI Taxonomy" id="1093978"/>
    <lineage>
        <taxon>Eukaryota</taxon>
        <taxon>Metazoa</taxon>
        <taxon>Spiralia</taxon>
        <taxon>Lophotrochozoa</taxon>
        <taxon>Mollusca</taxon>
        <taxon>Gastropoda</taxon>
        <taxon>Heterobranchia</taxon>
        <taxon>Euthyneura</taxon>
        <taxon>Panpulmonata</taxon>
        <taxon>Sacoglossa</taxon>
        <taxon>Placobranchoidea</taxon>
        <taxon>Plakobranchidae</taxon>
        <taxon>Elysia</taxon>
    </lineage>
</organism>
<protein>
    <submittedName>
        <fullName evidence="2">Uncharacterized protein</fullName>
    </submittedName>
</protein>
<evidence type="ECO:0000313" key="3">
    <source>
        <dbReference type="Proteomes" id="UP000762676"/>
    </source>
</evidence>
<keyword evidence="3" id="KW-1185">Reference proteome</keyword>
<feature type="region of interest" description="Disordered" evidence="1">
    <location>
        <begin position="1"/>
        <end position="66"/>
    </location>
</feature>
<accession>A0AAV4G3W9</accession>
<evidence type="ECO:0000256" key="1">
    <source>
        <dbReference type="SAM" id="MobiDB-lite"/>
    </source>
</evidence>